<keyword evidence="3" id="KW-1185">Reference proteome</keyword>
<keyword evidence="1" id="KW-1133">Transmembrane helix</keyword>
<feature type="transmembrane region" description="Helical" evidence="1">
    <location>
        <begin position="144"/>
        <end position="171"/>
    </location>
</feature>
<dbReference type="OrthoDB" id="10564942at2759"/>
<comment type="caution">
    <text evidence="2">The sequence shown here is derived from an EMBL/GenBank/DDBJ whole genome shotgun (WGS) entry which is preliminary data.</text>
</comment>
<keyword evidence="1" id="KW-0812">Transmembrane</keyword>
<dbReference type="EMBL" id="QKYT01000132">
    <property type="protein sequence ID" value="RIA92196.1"/>
    <property type="molecule type" value="Genomic_DNA"/>
</dbReference>
<protein>
    <submittedName>
        <fullName evidence="2">Uncharacterized protein</fullName>
    </submittedName>
</protein>
<proteinExistence type="predicted"/>
<reference evidence="2 3" key="1">
    <citation type="submission" date="2018-06" db="EMBL/GenBank/DDBJ databases">
        <title>Comparative genomics reveals the genomic features of Rhizophagus irregularis, R. cerebriforme, R. diaphanum and Gigaspora rosea, and their symbiotic lifestyle signature.</title>
        <authorList>
            <person name="Morin E."/>
            <person name="San Clemente H."/>
            <person name="Chen E.C.H."/>
            <person name="De La Providencia I."/>
            <person name="Hainaut M."/>
            <person name="Kuo A."/>
            <person name="Kohler A."/>
            <person name="Murat C."/>
            <person name="Tang N."/>
            <person name="Roy S."/>
            <person name="Loubradou J."/>
            <person name="Henrissat B."/>
            <person name="Grigoriev I.V."/>
            <person name="Corradi N."/>
            <person name="Roux C."/>
            <person name="Martin F.M."/>
        </authorList>
    </citation>
    <scope>NUCLEOTIDE SEQUENCE [LARGE SCALE GENOMIC DNA]</scope>
    <source>
        <strain evidence="2 3">DAOM 227022</strain>
    </source>
</reference>
<feature type="transmembrane region" description="Helical" evidence="1">
    <location>
        <begin position="80"/>
        <end position="99"/>
    </location>
</feature>
<gene>
    <name evidence="2" type="ORF">C1645_765636</name>
</gene>
<feature type="transmembrane region" description="Helical" evidence="1">
    <location>
        <begin position="111"/>
        <end position="132"/>
    </location>
</feature>
<feature type="transmembrane region" description="Helical" evidence="1">
    <location>
        <begin position="46"/>
        <end position="68"/>
    </location>
</feature>
<sequence length="190" mass="22488">MQFPSYSGTVNTICLLTYITIYGIHDLVGIRKRTITNRQRLSPLTRIIYGIQVFISLTYVADCIVVILKASKSKDWDPNYVIFYDIGTFTAWVLNLSLMIYRGKKLGRWGFVNYCFQFLSLYFESVIFHYWITRFRSNKPGTAFSFYDQILLCIIITRYIYLIIVSFALFIHAFLKNNLCKEFYNVYFSF</sequence>
<dbReference type="STRING" id="658196.A0A397T5K1"/>
<name>A0A397T5K1_9GLOM</name>
<evidence type="ECO:0000313" key="2">
    <source>
        <dbReference type="EMBL" id="RIA92196.1"/>
    </source>
</evidence>
<feature type="transmembrane region" description="Helical" evidence="1">
    <location>
        <begin position="6"/>
        <end position="25"/>
    </location>
</feature>
<dbReference type="Proteomes" id="UP000265703">
    <property type="component" value="Unassembled WGS sequence"/>
</dbReference>
<dbReference type="AlphaFoldDB" id="A0A397T5K1"/>
<organism evidence="2 3">
    <name type="scientific">Glomus cerebriforme</name>
    <dbReference type="NCBI Taxonomy" id="658196"/>
    <lineage>
        <taxon>Eukaryota</taxon>
        <taxon>Fungi</taxon>
        <taxon>Fungi incertae sedis</taxon>
        <taxon>Mucoromycota</taxon>
        <taxon>Glomeromycotina</taxon>
        <taxon>Glomeromycetes</taxon>
        <taxon>Glomerales</taxon>
        <taxon>Glomeraceae</taxon>
        <taxon>Glomus</taxon>
    </lineage>
</organism>
<keyword evidence="1" id="KW-0472">Membrane</keyword>
<accession>A0A397T5K1</accession>
<evidence type="ECO:0000256" key="1">
    <source>
        <dbReference type="SAM" id="Phobius"/>
    </source>
</evidence>
<evidence type="ECO:0000313" key="3">
    <source>
        <dbReference type="Proteomes" id="UP000265703"/>
    </source>
</evidence>